<feature type="chain" id="PRO_5001575301" evidence="2">
    <location>
        <begin position="23"/>
        <end position="296"/>
    </location>
</feature>
<dbReference type="AlphaFoldDB" id="A0A059CIB4"/>
<feature type="compositionally biased region" description="Basic residues" evidence="1">
    <location>
        <begin position="67"/>
        <end position="76"/>
    </location>
</feature>
<dbReference type="InParanoid" id="A0A059CIB4"/>
<gene>
    <name evidence="3" type="ORF">EUGRSUZ_D01981</name>
</gene>
<feature type="region of interest" description="Disordered" evidence="1">
    <location>
        <begin position="113"/>
        <end position="132"/>
    </location>
</feature>
<sequence>MLLMMMLMEVLLLMLMMMRDHSRRGAVVGAEPGRIHYRERGHLVGVHRAGGGAAPLAVPPAAAAARAGRRGRRLRRGDHGGAGGGDGGNGLGDGGEVGAGAALEVLGRRPRRVRGGEDGLAEGAPELHGLGQPRVGVVDEHGLQVRPVPRALPLDGLRPYHHQPLVALVHRLGRQLVRRGRHRDRLRLRRRRRRLRGVRGGRHSTRDGVSSEPPVPRFSHSRLTRAKGKDTQKISGRSRVGRVLEERGSWHFSFAREGKWKQGADLQTRQEERERGALVKEGEGEGEEGEEGRERK</sequence>
<dbReference type="EMBL" id="KK198756">
    <property type="protein sequence ID" value="KCW77680.1"/>
    <property type="molecule type" value="Genomic_DNA"/>
</dbReference>
<reference evidence="3" key="1">
    <citation type="submission" date="2013-07" db="EMBL/GenBank/DDBJ databases">
        <title>The genome of Eucalyptus grandis.</title>
        <authorList>
            <person name="Schmutz J."/>
            <person name="Hayes R."/>
            <person name="Myburg A."/>
            <person name="Tuskan G."/>
            <person name="Grattapaglia D."/>
            <person name="Rokhsar D.S."/>
        </authorList>
    </citation>
    <scope>NUCLEOTIDE SEQUENCE</scope>
    <source>
        <tissue evidence="3">Leaf extractions</tissue>
    </source>
</reference>
<feature type="region of interest" description="Disordered" evidence="1">
    <location>
        <begin position="195"/>
        <end position="240"/>
    </location>
</feature>
<feature type="compositionally biased region" description="Acidic residues" evidence="1">
    <location>
        <begin position="284"/>
        <end position="296"/>
    </location>
</feature>
<name>A0A059CIB4_EUCGR</name>
<evidence type="ECO:0000313" key="3">
    <source>
        <dbReference type="EMBL" id="KCW77680.1"/>
    </source>
</evidence>
<evidence type="ECO:0000256" key="2">
    <source>
        <dbReference type="SAM" id="SignalP"/>
    </source>
</evidence>
<accession>A0A059CIB4</accession>
<dbReference type="Gramene" id="KCW77680">
    <property type="protein sequence ID" value="KCW77680"/>
    <property type="gene ID" value="EUGRSUZ_D01981"/>
</dbReference>
<feature type="signal peptide" evidence="2">
    <location>
        <begin position="1"/>
        <end position="22"/>
    </location>
</feature>
<proteinExistence type="predicted"/>
<protein>
    <submittedName>
        <fullName evidence="3">Uncharacterized protein</fullName>
    </submittedName>
</protein>
<organism evidence="3">
    <name type="scientific">Eucalyptus grandis</name>
    <name type="common">Flooded gum</name>
    <dbReference type="NCBI Taxonomy" id="71139"/>
    <lineage>
        <taxon>Eukaryota</taxon>
        <taxon>Viridiplantae</taxon>
        <taxon>Streptophyta</taxon>
        <taxon>Embryophyta</taxon>
        <taxon>Tracheophyta</taxon>
        <taxon>Spermatophyta</taxon>
        <taxon>Magnoliopsida</taxon>
        <taxon>eudicotyledons</taxon>
        <taxon>Gunneridae</taxon>
        <taxon>Pentapetalae</taxon>
        <taxon>rosids</taxon>
        <taxon>malvids</taxon>
        <taxon>Myrtales</taxon>
        <taxon>Myrtaceae</taxon>
        <taxon>Myrtoideae</taxon>
        <taxon>Eucalypteae</taxon>
        <taxon>Eucalyptus</taxon>
    </lineage>
</organism>
<feature type="region of interest" description="Disordered" evidence="1">
    <location>
        <begin position="64"/>
        <end position="94"/>
    </location>
</feature>
<feature type="compositionally biased region" description="Gly residues" evidence="1">
    <location>
        <begin position="80"/>
        <end position="94"/>
    </location>
</feature>
<evidence type="ECO:0000256" key="1">
    <source>
        <dbReference type="SAM" id="MobiDB-lite"/>
    </source>
</evidence>
<feature type="region of interest" description="Disordered" evidence="1">
    <location>
        <begin position="260"/>
        <end position="296"/>
    </location>
</feature>
<feature type="compositionally biased region" description="Basic and acidic residues" evidence="1">
    <location>
        <begin position="260"/>
        <end position="283"/>
    </location>
</feature>
<keyword evidence="2" id="KW-0732">Signal</keyword>